<gene>
    <name evidence="6" type="ORF">ONE63_006857</name>
</gene>
<evidence type="ECO:0000256" key="3">
    <source>
        <dbReference type="SAM" id="Coils"/>
    </source>
</evidence>
<evidence type="ECO:0000256" key="2">
    <source>
        <dbReference type="ARBA" id="ARBA00023054"/>
    </source>
</evidence>
<organism evidence="6 7">
    <name type="scientific">Megalurothrips usitatus</name>
    <name type="common">bean blossom thrips</name>
    <dbReference type="NCBI Taxonomy" id="439358"/>
    <lineage>
        <taxon>Eukaryota</taxon>
        <taxon>Metazoa</taxon>
        <taxon>Ecdysozoa</taxon>
        <taxon>Arthropoda</taxon>
        <taxon>Hexapoda</taxon>
        <taxon>Insecta</taxon>
        <taxon>Pterygota</taxon>
        <taxon>Neoptera</taxon>
        <taxon>Paraneoptera</taxon>
        <taxon>Thysanoptera</taxon>
        <taxon>Terebrantia</taxon>
        <taxon>Thripoidea</taxon>
        <taxon>Thripidae</taxon>
        <taxon>Megalurothrips</taxon>
    </lineage>
</organism>
<feature type="domain" description="Lebercilin" evidence="5">
    <location>
        <begin position="1"/>
        <end position="182"/>
    </location>
</feature>
<feature type="compositionally biased region" description="Polar residues" evidence="4">
    <location>
        <begin position="515"/>
        <end position="548"/>
    </location>
</feature>
<evidence type="ECO:0000256" key="1">
    <source>
        <dbReference type="ARBA" id="ARBA00010229"/>
    </source>
</evidence>
<feature type="region of interest" description="Disordered" evidence="4">
    <location>
        <begin position="426"/>
        <end position="454"/>
    </location>
</feature>
<sequence>MSAKLLRLKQLQNQLSEAHLQLNELLTENRLLRSLQKRQDLALDRYEGTQAQLPQLVRSHQEEVRVLRTKYKNLKHQCRCVTNTLKEREAELQNLKEQHAHLLKLSKDRNLSERESLTKQVNDLKMTVDNQAGTIQVLNRKVLLETKNLKFQLYQEIQRHKTTQSELQQTYIKMDQLQAQLDMVKGRNSLPASMDRFGKTLSSLKLSGGYKSSKGIIEDKLPSQNFRKSKRAIKESETPISSNSTDPSSVLPDSNPATLSDKTNDFSGSTDFSPELTANDIDVRDMPMSAPKSDSYQFHQRTLQKGSSKINVNFSSSKGSKKIVDTVSLSTNVLENEYENAVAMLAELSTQSSGSFEDDITRSLASLDLTSAKHVAALANATFALKGENLPELKIKQDEPASSRRNSVEEIEDDALLTFSKIQGTPTFEDKRTQDKSLPPVSEGEAVLGNPSDGVENLLGAQNIVSDNVLMKKKSAGSWPEGNTVRPAKSTDDKMEASCKEALLKALKAIDDSSNHGNQSDSSDLSSPRVPTSTTIPQRMFSTLSSSGIGVGDNLGPLKRGQSFK</sequence>
<feature type="coiled-coil region" evidence="3">
    <location>
        <begin position="1"/>
        <end position="28"/>
    </location>
</feature>
<comment type="similarity">
    <text evidence="1">Belongs to the LCA5 family.</text>
</comment>
<dbReference type="PANTHER" id="PTHR16650:SF6">
    <property type="entry name" value="GH21622P"/>
    <property type="match status" value="1"/>
</dbReference>
<feature type="region of interest" description="Disordered" evidence="4">
    <location>
        <begin position="475"/>
        <end position="497"/>
    </location>
</feature>
<dbReference type="Proteomes" id="UP001075354">
    <property type="component" value="Chromosome 4"/>
</dbReference>
<feature type="coiled-coil region" evidence="3">
    <location>
        <begin position="57"/>
        <end position="105"/>
    </location>
</feature>
<keyword evidence="7" id="KW-1185">Reference proteome</keyword>
<dbReference type="AlphaFoldDB" id="A0AAV7XUF4"/>
<evidence type="ECO:0000256" key="4">
    <source>
        <dbReference type="SAM" id="MobiDB-lite"/>
    </source>
</evidence>
<feature type="compositionally biased region" description="Polar residues" evidence="4">
    <location>
        <begin position="238"/>
        <end position="272"/>
    </location>
</feature>
<dbReference type="PANTHER" id="PTHR16650">
    <property type="entry name" value="C21ORF13-RELATED"/>
    <property type="match status" value="1"/>
</dbReference>
<dbReference type="GO" id="GO:0042073">
    <property type="term" value="P:intraciliary transport"/>
    <property type="evidence" value="ECO:0007669"/>
    <property type="project" value="TreeGrafter"/>
</dbReference>
<dbReference type="GO" id="GO:0005930">
    <property type="term" value="C:axoneme"/>
    <property type="evidence" value="ECO:0007669"/>
    <property type="project" value="TreeGrafter"/>
</dbReference>
<dbReference type="Pfam" id="PF15619">
    <property type="entry name" value="Lebercilin"/>
    <property type="match status" value="1"/>
</dbReference>
<dbReference type="EMBL" id="JAPTSV010000004">
    <property type="protein sequence ID" value="KAJ1528446.1"/>
    <property type="molecule type" value="Genomic_DNA"/>
</dbReference>
<dbReference type="InterPro" id="IPR026188">
    <property type="entry name" value="Lebercilin-like"/>
</dbReference>
<name>A0AAV7XUF4_9NEOP</name>
<feature type="region of interest" description="Disordered" evidence="4">
    <location>
        <begin position="510"/>
        <end position="565"/>
    </location>
</feature>
<feature type="region of interest" description="Disordered" evidence="4">
    <location>
        <begin position="221"/>
        <end position="277"/>
    </location>
</feature>
<accession>A0AAV7XUF4</accession>
<reference evidence="6" key="1">
    <citation type="submission" date="2022-12" db="EMBL/GenBank/DDBJ databases">
        <title>Chromosome-level genome assembly of the bean flower thrips Megalurothrips usitatus.</title>
        <authorList>
            <person name="Ma L."/>
            <person name="Liu Q."/>
            <person name="Li H."/>
            <person name="Cai W."/>
        </authorList>
    </citation>
    <scope>NUCLEOTIDE SEQUENCE</scope>
    <source>
        <strain evidence="6">Cailab_2022a</strain>
    </source>
</reference>
<proteinExistence type="inferred from homology"/>
<evidence type="ECO:0000259" key="5">
    <source>
        <dbReference type="Pfam" id="PF15619"/>
    </source>
</evidence>
<keyword evidence="2 3" id="KW-0175">Coiled coil</keyword>
<evidence type="ECO:0000313" key="7">
    <source>
        <dbReference type="Proteomes" id="UP001075354"/>
    </source>
</evidence>
<evidence type="ECO:0000313" key="6">
    <source>
        <dbReference type="EMBL" id="KAJ1528446.1"/>
    </source>
</evidence>
<protein>
    <recommendedName>
        <fullName evidence="5">Lebercilin domain-containing protein</fullName>
    </recommendedName>
</protein>
<dbReference type="InterPro" id="IPR028933">
    <property type="entry name" value="Lebercilin_dom"/>
</dbReference>
<comment type="caution">
    <text evidence="6">The sequence shown here is derived from an EMBL/GenBank/DDBJ whole genome shotgun (WGS) entry which is preliminary data.</text>
</comment>